<dbReference type="AlphaFoldDB" id="A0A4U5U1S5"/>
<feature type="compositionally biased region" description="Acidic residues" evidence="1">
    <location>
        <begin position="101"/>
        <end position="118"/>
    </location>
</feature>
<proteinExistence type="predicted"/>
<accession>A0A4U5U1S5</accession>
<dbReference type="EMBL" id="CM014080">
    <property type="protein sequence ID" value="TKS68003.1"/>
    <property type="molecule type" value="Genomic_DNA"/>
</dbReference>
<evidence type="ECO:0000256" key="1">
    <source>
        <dbReference type="SAM" id="MobiDB-lite"/>
    </source>
</evidence>
<feature type="region of interest" description="Disordered" evidence="1">
    <location>
        <begin position="1"/>
        <end position="316"/>
    </location>
</feature>
<sequence length="316" mass="32889">MIEDEARTKQSPADEPAAVLTNGRGDLEADISPDAPGWNNQSTANGPLVASKGDISEELAPASSLGVSEAEPGQDPNVSINEEEEEEGTLVMRAERVIITDEGDDVPEELAAQEDQQETEQPGADREGGEAVGEVVKPEEAAETLTQPEKSEGAEPSTDGDAHDGAKTDEQVDGDQSEEPTSVQVQSPANALEGTTGASVPVYSESALTPELEAEGAAAASPEAAEAAGKAQDGITVPGQFQEVPLADPQENQKTEAGPAEQEPLLSQAKTFNHPLTHAEPRPAAVRSETVTPTRASPGEEREAPSHKTCQCCSVM</sequence>
<feature type="compositionally biased region" description="Basic and acidic residues" evidence="1">
    <location>
        <begin position="160"/>
        <end position="170"/>
    </location>
</feature>
<protein>
    <recommendedName>
        <fullName evidence="4">Paralemmin-3</fullName>
    </recommendedName>
</protein>
<feature type="compositionally biased region" description="Polar residues" evidence="1">
    <location>
        <begin position="179"/>
        <end position="189"/>
    </location>
</feature>
<dbReference type="STRING" id="240159.A0A4U5U1S5"/>
<name>A0A4U5U1S5_COLLU</name>
<evidence type="ECO:0000313" key="2">
    <source>
        <dbReference type="EMBL" id="TKS68003.1"/>
    </source>
</evidence>
<organism evidence="2 3">
    <name type="scientific">Collichthys lucidus</name>
    <name type="common">Big head croaker</name>
    <name type="synonym">Sciaena lucida</name>
    <dbReference type="NCBI Taxonomy" id="240159"/>
    <lineage>
        <taxon>Eukaryota</taxon>
        <taxon>Metazoa</taxon>
        <taxon>Chordata</taxon>
        <taxon>Craniata</taxon>
        <taxon>Vertebrata</taxon>
        <taxon>Euteleostomi</taxon>
        <taxon>Actinopterygii</taxon>
        <taxon>Neopterygii</taxon>
        <taxon>Teleostei</taxon>
        <taxon>Neoteleostei</taxon>
        <taxon>Acanthomorphata</taxon>
        <taxon>Eupercaria</taxon>
        <taxon>Sciaenidae</taxon>
        <taxon>Collichthys</taxon>
    </lineage>
</organism>
<keyword evidence="3" id="KW-1185">Reference proteome</keyword>
<feature type="compositionally biased region" description="Low complexity" evidence="1">
    <location>
        <begin position="207"/>
        <end position="231"/>
    </location>
</feature>
<dbReference type="Proteomes" id="UP000298787">
    <property type="component" value="Chromosome 3"/>
</dbReference>
<reference evidence="2 3" key="1">
    <citation type="submission" date="2019-01" db="EMBL/GenBank/DDBJ databases">
        <title>Genome Assembly of Collichthys lucidus.</title>
        <authorList>
            <person name="Cai M."/>
            <person name="Xiao S."/>
        </authorList>
    </citation>
    <scope>NUCLEOTIDE SEQUENCE [LARGE SCALE GENOMIC DNA]</scope>
    <source>
        <strain evidence="2">JT15FE1705JMU</strain>
        <tissue evidence="2">Muscle</tissue>
    </source>
</reference>
<evidence type="ECO:0000313" key="3">
    <source>
        <dbReference type="Proteomes" id="UP000298787"/>
    </source>
</evidence>
<gene>
    <name evidence="2" type="ORF">D9C73_002063</name>
</gene>
<evidence type="ECO:0008006" key="4">
    <source>
        <dbReference type="Google" id="ProtNLM"/>
    </source>
</evidence>